<protein>
    <submittedName>
        <fullName evidence="2">Putative secreted protein</fullName>
    </submittedName>
</protein>
<proteinExistence type="predicted"/>
<organism evidence="2">
    <name type="scientific">Ixodes ricinus</name>
    <name type="common">Common tick</name>
    <name type="synonym">Acarus ricinus</name>
    <dbReference type="NCBI Taxonomy" id="34613"/>
    <lineage>
        <taxon>Eukaryota</taxon>
        <taxon>Metazoa</taxon>
        <taxon>Ecdysozoa</taxon>
        <taxon>Arthropoda</taxon>
        <taxon>Chelicerata</taxon>
        <taxon>Arachnida</taxon>
        <taxon>Acari</taxon>
        <taxon>Parasitiformes</taxon>
        <taxon>Ixodida</taxon>
        <taxon>Ixodoidea</taxon>
        <taxon>Ixodidae</taxon>
        <taxon>Ixodinae</taxon>
        <taxon>Ixodes</taxon>
    </lineage>
</organism>
<name>A0A6B0UBA5_IXORI</name>
<keyword evidence="1" id="KW-0472">Membrane</keyword>
<dbReference type="AlphaFoldDB" id="A0A6B0UBA5"/>
<evidence type="ECO:0000313" key="2">
    <source>
        <dbReference type="EMBL" id="MXU86304.1"/>
    </source>
</evidence>
<reference evidence="2" key="1">
    <citation type="submission" date="2019-12" db="EMBL/GenBank/DDBJ databases">
        <title>An insight into the sialome of adult female Ixodes ricinus ticks feeding for 6 days.</title>
        <authorList>
            <person name="Perner J."/>
            <person name="Ribeiro J.M.C."/>
        </authorList>
    </citation>
    <scope>NUCLEOTIDE SEQUENCE</scope>
    <source>
        <strain evidence="2">Semi-engorged</strain>
        <tissue evidence="2">Salivary glands</tissue>
    </source>
</reference>
<dbReference type="EMBL" id="GIFC01004221">
    <property type="protein sequence ID" value="MXU86304.1"/>
    <property type="molecule type" value="Transcribed_RNA"/>
</dbReference>
<sequence>MRGSNGNTGHTSVLLFCFIISLQTVIIACQEFSAKISANIPGLFCDQRLFSELVQFASGLRSFISVYHCFVRIVLWCARCTVRNGFRAVL</sequence>
<accession>A0A6B0UBA5</accession>
<evidence type="ECO:0000256" key="1">
    <source>
        <dbReference type="SAM" id="Phobius"/>
    </source>
</evidence>
<keyword evidence="1" id="KW-0812">Transmembrane</keyword>
<feature type="transmembrane region" description="Helical" evidence="1">
    <location>
        <begin position="12"/>
        <end position="29"/>
    </location>
</feature>
<keyword evidence="1" id="KW-1133">Transmembrane helix</keyword>
<dbReference type="PROSITE" id="PS51257">
    <property type="entry name" value="PROKAR_LIPOPROTEIN"/>
    <property type="match status" value="1"/>
</dbReference>